<feature type="compositionally biased region" description="Pro residues" evidence="5">
    <location>
        <begin position="142"/>
        <end position="152"/>
    </location>
</feature>
<keyword evidence="9" id="KW-1185">Reference proteome</keyword>
<feature type="region of interest" description="Disordered" evidence="5">
    <location>
        <begin position="133"/>
        <end position="168"/>
    </location>
</feature>
<feature type="signal peptide" evidence="7">
    <location>
        <begin position="1"/>
        <end position="16"/>
    </location>
</feature>
<dbReference type="EMBL" id="JAAKFY010000020">
    <property type="protein sequence ID" value="KAF3840731.1"/>
    <property type="molecule type" value="Genomic_DNA"/>
</dbReference>
<keyword evidence="3" id="KW-0479">Metal-binding</keyword>
<dbReference type="GO" id="GO:0016020">
    <property type="term" value="C:membrane"/>
    <property type="evidence" value="ECO:0007669"/>
    <property type="project" value="TreeGrafter"/>
</dbReference>
<gene>
    <name evidence="8" type="ORF">F7725_006593</name>
</gene>
<dbReference type="InterPro" id="IPR033895">
    <property type="entry name" value="GPT"/>
</dbReference>
<keyword evidence="2" id="KW-0328">Glycosyltransferase</keyword>
<keyword evidence="6" id="KW-0812">Transmembrane</keyword>
<name>A0A7J5XV05_DISMA</name>
<keyword evidence="4" id="KW-0460">Magnesium</keyword>
<protein>
    <submittedName>
        <fullName evidence="8">Uncharacterized protein</fullName>
    </submittedName>
</protein>
<dbReference type="PANTHER" id="PTHR10571">
    <property type="entry name" value="UDP-N-ACETYLGLUCOSAMINE--DOLICHYL-PHOSPHATE N-ACETYLGLUCOSAMINEPHOSPHOTRANSFERASE"/>
    <property type="match status" value="1"/>
</dbReference>
<evidence type="ECO:0000313" key="8">
    <source>
        <dbReference type="EMBL" id="KAF3840731.1"/>
    </source>
</evidence>
<evidence type="ECO:0000256" key="1">
    <source>
        <dbReference type="ARBA" id="ARBA00004127"/>
    </source>
</evidence>
<evidence type="ECO:0000256" key="2">
    <source>
        <dbReference type="ARBA" id="ARBA00022676"/>
    </source>
</evidence>
<feature type="region of interest" description="Disordered" evidence="5">
    <location>
        <begin position="185"/>
        <end position="212"/>
    </location>
</feature>
<evidence type="ECO:0000256" key="6">
    <source>
        <dbReference type="SAM" id="Phobius"/>
    </source>
</evidence>
<comment type="caution">
    <text evidence="8">The sequence shown here is derived from an EMBL/GenBank/DDBJ whole genome shotgun (WGS) entry which is preliminary data.</text>
</comment>
<keyword evidence="6" id="KW-1133">Transmembrane helix</keyword>
<comment type="subcellular location">
    <subcellularLocation>
        <location evidence="1">Endomembrane system</location>
        <topology evidence="1">Multi-pass membrane protein</topology>
    </subcellularLocation>
</comment>
<evidence type="ECO:0000313" key="9">
    <source>
        <dbReference type="Proteomes" id="UP000518266"/>
    </source>
</evidence>
<dbReference type="GO" id="GO:0006488">
    <property type="term" value="P:dolichol-linked oligosaccharide biosynthetic process"/>
    <property type="evidence" value="ECO:0007669"/>
    <property type="project" value="InterPro"/>
</dbReference>
<dbReference type="OrthoDB" id="10262326at2759"/>
<reference evidence="8 9" key="1">
    <citation type="submission" date="2020-03" db="EMBL/GenBank/DDBJ databases">
        <title>Dissostichus mawsoni Genome sequencing and assembly.</title>
        <authorList>
            <person name="Park H."/>
        </authorList>
    </citation>
    <scope>NUCLEOTIDE SEQUENCE [LARGE SCALE GENOMIC DNA]</scope>
    <source>
        <strain evidence="8">DM0001</strain>
        <tissue evidence="8">Muscle</tissue>
    </source>
</reference>
<dbReference type="PANTHER" id="PTHR10571:SF0">
    <property type="entry name" value="UDP-N-ACETYLGLUCOSAMINE--DOLICHYL-PHOSPHATE N-ACETYLGLUCOSAMINEPHOSPHOTRANSFERASE"/>
    <property type="match status" value="1"/>
</dbReference>
<evidence type="ECO:0000256" key="7">
    <source>
        <dbReference type="SAM" id="SignalP"/>
    </source>
</evidence>
<keyword evidence="7" id="KW-0732">Signal</keyword>
<dbReference type="AlphaFoldDB" id="A0A7J5XV05"/>
<dbReference type="GO" id="GO:0012505">
    <property type="term" value="C:endomembrane system"/>
    <property type="evidence" value="ECO:0007669"/>
    <property type="project" value="UniProtKB-SubCell"/>
</dbReference>
<evidence type="ECO:0000256" key="5">
    <source>
        <dbReference type="SAM" id="MobiDB-lite"/>
    </source>
</evidence>
<evidence type="ECO:0000256" key="3">
    <source>
        <dbReference type="ARBA" id="ARBA00022723"/>
    </source>
</evidence>
<dbReference type="GO" id="GO:0046872">
    <property type="term" value="F:metal ion binding"/>
    <property type="evidence" value="ECO:0007669"/>
    <property type="project" value="UniProtKB-KW"/>
</dbReference>
<feature type="chain" id="PRO_5029741539" evidence="7">
    <location>
        <begin position="17"/>
        <end position="432"/>
    </location>
</feature>
<evidence type="ECO:0000256" key="4">
    <source>
        <dbReference type="ARBA" id="ARBA00022842"/>
    </source>
</evidence>
<feature type="transmembrane region" description="Helical" evidence="6">
    <location>
        <begin position="385"/>
        <end position="404"/>
    </location>
</feature>
<keyword evidence="2" id="KW-0808">Transferase</keyword>
<accession>A0A7J5XV05</accession>
<sequence>MSCILSLTSAVMVAFGAKPCPGLMDSVCCPQPSYRAISSLHSSGALEYPGADRKRVVLSVRGGPGSGHSTAPRIWTTDLRAHSETVAVSFRSRSRLTTTLWGTEFNPTDGSSVGAWERNLHGDTLRENVAAWKESKTSADLRPPPPPDTPPPEGERQGGTRGQGQVSSEVKVLCQCSLKDLKENREVNRPLTPASGEAPAPRPERRFSRKPHAPPARLCWGCVMESCCQAISLLSCLAVFLDLHRRSTVSKYWSSHPSTMSREVRKRPTRHSQPNSWSSITVSWSLSYHQVQMEISGLLIRADPLKNPISLKRDLICQKRTTEMPANMSPVPVLPLVINCFLSMLGCLATLKLIPAFKDHFISARLYGMDLNKTSKKEVPESQGVISGTVFLIILFCFIPVPFLSCFVGDKCMGFPHDELVQLIGALLAIVA</sequence>
<dbReference type="GO" id="GO:0003975">
    <property type="term" value="F:UDP-N-acetylglucosamine-dolichyl-phosphate N-acetylglucosaminephosphotransferase activity"/>
    <property type="evidence" value="ECO:0007669"/>
    <property type="project" value="InterPro"/>
</dbReference>
<dbReference type="GO" id="GO:0016757">
    <property type="term" value="F:glycosyltransferase activity"/>
    <property type="evidence" value="ECO:0007669"/>
    <property type="project" value="UniProtKB-KW"/>
</dbReference>
<dbReference type="Proteomes" id="UP000518266">
    <property type="component" value="Unassembled WGS sequence"/>
</dbReference>
<keyword evidence="6" id="KW-0472">Membrane</keyword>
<organism evidence="8 9">
    <name type="scientific">Dissostichus mawsoni</name>
    <name type="common">Antarctic cod</name>
    <dbReference type="NCBI Taxonomy" id="36200"/>
    <lineage>
        <taxon>Eukaryota</taxon>
        <taxon>Metazoa</taxon>
        <taxon>Chordata</taxon>
        <taxon>Craniata</taxon>
        <taxon>Vertebrata</taxon>
        <taxon>Euteleostomi</taxon>
        <taxon>Actinopterygii</taxon>
        <taxon>Neopterygii</taxon>
        <taxon>Teleostei</taxon>
        <taxon>Neoteleostei</taxon>
        <taxon>Acanthomorphata</taxon>
        <taxon>Eupercaria</taxon>
        <taxon>Perciformes</taxon>
        <taxon>Notothenioidei</taxon>
        <taxon>Nototheniidae</taxon>
        <taxon>Dissostichus</taxon>
    </lineage>
</organism>
<proteinExistence type="predicted"/>